<name>A0AAW0BB21_9AGAR</name>
<sequence>MLHSRHNHPHSKTRPIIDTTDKVVGVVAGIPDDPNFMRDVHDRAVEAMEAARLQASIAEDRKTHRRGNFIQLTAGDSMGGGQEQPGALVNGVINAAILASLISSSPFIRLAGFATGVFANWAPNLYDFYVSYMSRFYKKYPHLCRPFLNGVFSACTFNLGPYTCALGHRDFNNLAYGWCAITAFGNYDYRKGGHLILWDCKLIIEFPPGCTILIPSAAIYHSNIPVAEGERRYSFTQYTAGGLFRWVEYGFQTVEAYISGLTRREKKEEKVLGLDRAEAGAALFSTMEELVAGEDNT</sequence>
<protein>
    <submittedName>
        <fullName evidence="1">Uncharacterized protein</fullName>
    </submittedName>
</protein>
<comment type="caution">
    <text evidence="1">The sequence shown here is derived from an EMBL/GenBank/DDBJ whole genome shotgun (WGS) entry which is preliminary data.</text>
</comment>
<keyword evidence="2" id="KW-1185">Reference proteome</keyword>
<dbReference type="Gene3D" id="3.60.130.30">
    <property type="match status" value="1"/>
</dbReference>
<evidence type="ECO:0000313" key="1">
    <source>
        <dbReference type="EMBL" id="KAK7023021.1"/>
    </source>
</evidence>
<dbReference type="EMBL" id="JAWWNJ010000036">
    <property type="protein sequence ID" value="KAK7023021.1"/>
    <property type="molecule type" value="Genomic_DNA"/>
</dbReference>
<accession>A0AAW0BB21</accession>
<reference evidence="1 2" key="1">
    <citation type="journal article" date="2024" name="J Genomics">
        <title>Draft genome sequencing and assembly of Favolaschia claudopus CIRM-BRFM 2984 isolated from oak limbs.</title>
        <authorList>
            <person name="Navarro D."/>
            <person name="Drula E."/>
            <person name="Chaduli D."/>
            <person name="Cazenave R."/>
            <person name="Ahrendt S."/>
            <person name="Wang J."/>
            <person name="Lipzen A."/>
            <person name="Daum C."/>
            <person name="Barry K."/>
            <person name="Grigoriev I.V."/>
            <person name="Favel A."/>
            <person name="Rosso M.N."/>
            <person name="Martin F."/>
        </authorList>
    </citation>
    <scope>NUCLEOTIDE SEQUENCE [LARGE SCALE GENOMIC DNA]</scope>
    <source>
        <strain evidence="1 2">CIRM-BRFM 2984</strain>
    </source>
</reference>
<dbReference type="AlphaFoldDB" id="A0AAW0BB21"/>
<dbReference type="Proteomes" id="UP001362999">
    <property type="component" value="Unassembled WGS sequence"/>
</dbReference>
<organism evidence="1 2">
    <name type="scientific">Favolaschia claudopus</name>
    <dbReference type="NCBI Taxonomy" id="2862362"/>
    <lineage>
        <taxon>Eukaryota</taxon>
        <taxon>Fungi</taxon>
        <taxon>Dikarya</taxon>
        <taxon>Basidiomycota</taxon>
        <taxon>Agaricomycotina</taxon>
        <taxon>Agaricomycetes</taxon>
        <taxon>Agaricomycetidae</taxon>
        <taxon>Agaricales</taxon>
        <taxon>Marasmiineae</taxon>
        <taxon>Mycenaceae</taxon>
        <taxon>Favolaschia</taxon>
    </lineage>
</organism>
<evidence type="ECO:0000313" key="2">
    <source>
        <dbReference type="Proteomes" id="UP001362999"/>
    </source>
</evidence>
<gene>
    <name evidence="1" type="ORF">R3P38DRAFT_2531951</name>
</gene>
<proteinExistence type="predicted"/>